<keyword evidence="8" id="KW-0521">NADP</keyword>
<accession>A0A975FI19</accession>
<evidence type="ECO:0000313" key="16">
    <source>
        <dbReference type="EMBL" id="QTX02748.1"/>
    </source>
</evidence>
<dbReference type="AlphaFoldDB" id="A0A975FI19"/>
<sequence>MITKITIIGGGAWGISLAQTLSDNKYEILIYDNNKEYIDQINNRKHSLFDIVLSENIKATNDLKKALFFSDFIFLCIPTQHMRELFNKINKILNISKNFINLSKGIEYISNKVISQIIKEEIDADKIKNYACLYGPSHAEEVILRKITFLTAASSNFEFACQLSKMISNSKYLKVTPSNDVLGCEICVAFKNALSLISGLLDGDDFASNARAAFITLGASEMKKILSLFSSFTNDTILSFVGVGDLIVTAFNKNSRNYQAGQKIKQGMIIDEIYNQAKQIIEGVYNLKVFYHLSVKNKLKLPIIESAYKVIFEKKPINYVLRVIL</sequence>
<dbReference type="SUPFAM" id="SSF51735">
    <property type="entry name" value="NAD(P)-binding Rossmann-fold domains"/>
    <property type="match status" value="1"/>
</dbReference>
<evidence type="ECO:0000256" key="12">
    <source>
        <dbReference type="RuleBase" id="RU000437"/>
    </source>
</evidence>
<comment type="caution">
    <text evidence="8">Lacks conserved residue(s) required for the propagation of feature annotation.</text>
</comment>
<evidence type="ECO:0000256" key="7">
    <source>
        <dbReference type="ARBA" id="ARBA00023264"/>
    </source>
</evidence>
<evidence type="ECO:0000313" key="17">
    <source>
        <dbReference type="Proteomes" id="UP000672038"/>
    </source>
</evidence>
<feature type="binding site" evidence="8">
    <location>
        <position position="104"/>
    </location>
    <ligand>
        <name>NADPH</name>
        <dbReference type="ChEBI" id="CHEBI:57783"/>
    </ligand>
</feature>
<dbReference type="GO" id="GO:0005829">
    <property type="term" value="C:cytosol"/>
    <property type="evidence" value="ECO:0007669"/>
    <property type="project" value="TreeGrafter"/>
</dbReference>
<feature type="binding site" evidence="11">
    <location>
        <position position="256"/>
    </location>
    <ligand>
        <name>NAD(+)</name>
        <dbReference type="ChEBI" id="CHEBI:57540"/>
    </ligand>
</feature>
<dbReference type="PRINTS" id="PR00077">
    <property type="entry name" value="GPDHDRGNASE"/>
</dbReference>
<dbReference type="GO" id="GO:0051287">
    <property type="term" value="F:NAD binding"/>
    <property type="evidence" value="ECO:0007669"/>
    <property type="project" value="InterPro"/>
</dbReference>
<dbReference type="InterPro" id="IPR008927">
    <property type="entry name" value="6-PGluconate_DH-like_C_sf"/>
</dbReference>
<dbReference type="Pfam" id="PF07479">
    <property type="entry name" value="NAD_Gly3P_dh_C"/>
    <property type="match status" value="1"/>
</dbReference>
<dbReference type="InterPro" id="IPR006109">
    <property type="entry name" value="G3P_DH_NAD-dep_C"/>
</dbReference>
<evidence type="ECO:0000256" key="9">
    <source>
        <dbReference type="PIRSR" id="PIRSR000114-1"/>
    </source>
</evidence>
<evidence type="ECO:0000259" key="14">
    <source>
        <dbReference type="Pfam" id="PF01210"/>
    </source>
</evidence>
<feature type="binding site" evidence="8">
    <location>
        <position position="13"/>
    </location>
    <ligand>
        <name>NADPH</name>
        <dbReference type="ChEBI" id="CHEBI:57783"/>
    </ligand>
</feature>
<keyword evidence="8" id="KW-0963">Cytoplasm</keyword>
<keyword evidence="6 8" id="KW-0594">Phospholipid biosynthesis</keyword>
<keyword evidence="5 8" id="KW-0443">Lipid metabolism</keyword>
<feature type="binding site" evidence="8">
    <location>
        <position position="137"/>
    </location>
    <ligand>
        <name>sn-glycerol 3-phosphate</name>
        <dbReference type="ChEBI" id="CHEBI:57597"/>
    </ligand>
</feature>
<dbReference type="InterPro" id="IPR011128">
    <property type="entry name" value="G3P_DH_NAD-dep_N"/>
</dbReference>
<protein>
    <recommendedName>
        <fullName evidence="8">Glycerol-3-phosphate dehydrogenase [NAD(P)+]</fullName>
        <ecNumber evidence="8">1.1.1.94</ecNumber>
    </recommendedName>
    <alternativeName>
        <fullName evidence="8">NAD(P)(+)-dependent glycerol-3-phosphate dehydrogenase</fullName>
    </alternativeName>
    <alternativeName>
        <fullName evidence="8">NAD(P)H-dependent dihydroxyacetone-phosphate reductase</fullName>
    </alternativeName>
</protein>
<feature type="binding site" evidence="8">
    <location>
        <position position="256"/>
    </location>
    <ligand>
        <name>sn-glycerol 3-phosphate</name>
        <dbReference type="ChEBI" id="CHEBI:57597"/>
    </ligand>
</feature>
<name>A0A975FI19_LOWBP</name>
<dbReference type="GO" id="GO:0046168">
    <property type="term" value="P:glycerol-3-phosphate catabolic process"/>
    <property type="evidence" value="ECO:0007669"/>
    <property type="project" value="InterPro"/>
</dbReference>
<comment type="pathway">
    <text evidence="8">Membrane lipid metabolism; glycerophospholipid metabolism.</text>
</comment>
<feature type="binding site" evidence="8">
    <location>
        <position position="256"/>
    </location>
    <ligand>
        <name>NADPH</name>
        <dbReference type="ChEBI" id="CHEBI:57783"/>
    </ligand>
</feature>
<feature type="binding site" evidence="10">
    <location>
        <begin position="256"/>
        <end position="257"/>
    </location>
    <ligand>
        <name>substrate</name>
    </ligand>
</feature>
<dbReference type="Pfam" id="PF01210">
    <property type="entry name" value="NAD_Gly3P_dh_N"/>
    <property type="match status" value="1"/>
</dbReference>
<feature type="binding site" evidence="8">
    <location>
        <position position="255"/>
    </location>
    <ligand>
        <name>sn-glycerol 3-phosphate</name>
        <dbReference type="ChEBI" id="CHEBI:57597"/>
    </ligand>
</feature>
<evidence type="ECO:0000256" key="2">
    <source>
        <dbReference type="ARBA" id="ARBA00022516"/>
    </source>
</evidence>
<evidence type="ECO:0000256" key="8">
    <source>
        <dbReference type="HAMAP-Rule" id="MF_00394"/>
    </source>
</evidence>
<feature type="binding site" evidence="8">
    <location>
        <position position="245"/>
    </location>
    <ligand>
        <name>sn-glycerol 3-phosphate</name>
        <dbReference type="ChEBI" id="CHEBI:57597"/>
    </ligand>
</feature>
<comment type="subcellular location">
    <subcellularLocation>
        <location evidence="8">Cytoplasm</location>
    </subcellularLocation>
</comment>
<evidence type="ECO:0000256" key="5">
    <source>
        <dbReference type="ARBA" id="ARBA00023098"/>
    </source>
</evidence>
<feature type="binding site" evidence="11">
    <location>
        <begin position="9"/>
        <end position="14"/>
    </location>
    <ligand>
        <name>NAD(+)</name>
        <dbReference type="ChEBI" id="CHEBI:57540"/>
    </ligand>
</feature>
<feature type="binding site" evidence="8">
    <location>
        <position position="282"/>
    </location>
    <ligand>
        <name>NADPH</name>
        <dbReference type="ChEBI" id="CHEBI:57783"/>
    </ligand>
</feature>
<dbReference type="HAMAP" id="MF_00394">
    <property type="entry name" value="NAD_Glyc3P_dehydrog"/>
    <property type="match status" value="1"/>
</dbReference>
<keyword evidence="17" id="KW-1185">Reference proteome</keyword>
<dbReference type="Proteomes" id="UP000672038">
    <property type="component" value="Chromosome"/>
</dbReference>
<dbReference type="NCBIfam" id="NF000942">
    <property type="entry name" value="PRK00094.1-4"/>
    <property type="match status" value="1"/>
</dbReference>
<dbReference type="GO" id="GO:0008654">
    <property type="term" value="P:phospholipid biosynthetic process"/>
    <property type="evidence" value="ECO:0007669"/>
    <property type="project" value="UniProtKB-KW"/>
</dbReference>
<reference evidence="16" key="1">
    <citation type="submission" date="2020-06" db="EMBL/GenBank/DDBJ databases">
        <title>Complete genome sequence of Candidatus Phytoplasma luffae NCHU2019.</title>
        <authorList>
            <person name="Cho S.-T."/>
            <person name="Tan C.-M."/>
            <person name="Li J.-R."/>
            <person name="Chien Y.-Y."/>
            <person name="Chiu Y.-C."/>
            <person name="Yang J.-Y."/>
            <person name="Kuo C.-H."/>
        </authorList>
    </citation>
    <scope>NUCLEOTIDE SEQUENCE</scope>
    <source>
        <strain evidence="16">NCHU2019</strain>
    </source>
</reference>
<keyword evidence="8" id="KW-0547">Nucleotide-binding</keyword>
<dbReference type="GO" id="GO:0006650">
    <property type="term" value="P:glycerophospholipid metabolic process"/>
    <property type="evidence" value="ECO:0007669"/>
    <property type="project" value="UniProtKB-UniRule"/>
</dbReference>
<dbReference type="InterPro" id="IPR006168">
    <property type="entry name" value="G3P_DH_NAD-dep"/>
</dbReference>
<comment type="catalytic activity">
    <reaction evidence="8">
        <text>sn-glycerol 3-phosphate + NAD(+) = dihydroxyacetone phosphate + NADH + H(+)</text>
        <dbReference type="Rhea" id="RHEA:11092"/>
        <dbReference type="ChEBI" id="CHEBI:15378"/>
        <dbReference type="ChEBI" id="CHEBI:57540"/>
        <dbReference type="ChEBI" id="CHEBI:57597"/>
        <dbReference type="ChEBI" id="CHEBI:57642"/>
        <dbReference type="ChEBI" id="CHEBI:57945"/>
        <dbReference type="EC" id="1.1.1.94"/>
    </reaction>
</comment>
<feature type="binding site" evidence="8">
    <location>
        <position position="104"/>
    </location>
    <ligand>
        <name>sn-glycerol 3-phosphate</name>
        <dbReference type="ChEBI" id="CHEBI:57597"/>
    </ligand>
</feature>
<dbReference type="EMBL" id="CP054393">
    <property type="protein sequence ID" value="QTX02748.1"/>
    <property type="molecule type" value="Genomic_DNA"/>
</dbReference>
<keyword evidence="3 8" id="KW-0560">Oxidoreductase</keyword>
<dbReference type="InterPro" id="IPR013328">
    <property type="entry name" value="6PGD_dom2"/>
</dbReference>
<dbReference type="EC" id="1.1.1.94" evidence="8"/>
<evidence type="ECO:0000256" key="6">
    <source>
        <dbReference type="ARBA" id="ARBA00023209"/>
    </source>
</evidence>
<dbReference type="RefSeq" id="WP_246454230.1">
    <property type="nucleotide sequence ID" value="NZ_CP054393.1"/>
</dbReference>
<evidence type="ECO:0000256" key="1">
    <source>
        <dbReference type="ARBA" id="ARBA00011009"/>
    </source>
</evidence>
<proteinExistence type="inferred from homology"/>
<feature type="binding site" evidence="8">
    <location>
        <position position="191"/>
    </location>
    <ligand>
        <name>sn-glycerol 3-phosphate</name>
        <dbReference type="ChEBI" id="CHEBI:57597"/>
    </ligand>
</feature>
<evidence type="ECO:0000259" key="15">
    <source>
        <dbReference type="Pfam" id="PF07479"/>
    </source>
</evidence>
<dbReference type="Gene3D" id="1.10.1040.10">
    <property type="entry name" value="N-(1-d-carboxylethyl)-l-norvaline Dehydrogenase, domain 2"/>
    <property type="match status" value="1"/>
</dbReference>
<feature type="binding site" evidence="8">
    <location>
        <position position="135"/>
    </location>
    <ligand>
        <name>sn-glycerol 3-phosphate</name>
        <dbReference type="ChEBI" id="CHEBI:57597"/>
    </ligand>
</feature>
<feature type="domain" description="Glycerol-3-phosphate dehydrogenase NAD-dependent C-terminal" evidence="15">
    <location>
        <begin position="180"/>
        <end position="320"/>
    </location>
</feature>
<feature type="domain" description="Glycerol-3-phosphate dehydrogenase NAD-dependent N-terminal" evidence="14">
    <location>
        <begin position="4"/>
        <end position="159"/>
    </location>
</feature>
<dbReference type="SUPFAM" id="SSF48179">
    <property type="entry name" value="6-phosphogluconate dehydrogenase C-terminal domain-like"/>
    <property type="match status" value="1"/>
</dbReference>
<comment type="catalytic activity">
    <reaction evidence="8 13">
        <text>sn-glycerol 3-phosphate + NADP(+) = dihydroxyacetone phosphate + NADPH + H(+)</text>
        <dbReference type="Rhea" id="RHEA:11096"/>
        <dbReference type="ChEBI" id="CHEBI:15378"/>
        <dbReference type="ChEBI" id="CHEBI:57597"/>
        <dbReference type="ChEBI" id="CHEBI:57642"/>
        <dbReference type="ChEBI" id="CHEBI:57783"/>
        <dbReference type="ChEBI" id="CHEBI:58349"/>
        <dbReference type="EC" id="1.1.1.94"/>
    </reaction>
</comment>
<organism evidence="16 17">
    <name type="scientific">Loofah witches'-broom phytoplasma</name>
    <dbReference type="NCBI Taxonomy" id="35773"/>
    <lineage>
        <taxon>Bacteria</taxon>
        <taxon>Bacillati</taxon>
        <taxon>Mycoplasmatota</taxon>
        <taxon>Mollicutes</taxon>
        <taxon>Acholeplasmatales</taxon>
        <taxon>Acholeplasmataceae</taxon>
        <taxon>Candidatus Phytoplasma</taxon>
        <taxon>16SrVIII (Loofah witches'-broom group)</taxon>
    </lineage>
</organism>
<feature type="binding site" evidence="11">
    <location>
        <position position="139"/>
    </location>
    <ligand>
        <name>NAD(+)</name>
        <dbReference type="ChEBI" id="CHEBI:57540"/>
    </ligand>
</feature>
<evidence type="ECO:0000256" key="3">
    <source>
        <dbReference type="ARBA" id="ARBA00023002"/>
    </source>
</evidence>
<feature type="active site" description="Proton acceptor" evidence="8 9">
    <location>
        <position position="191"/>
    </location>
</feature>
<evidence type="ECO:0000256" key="11">
    <source>
        <dbReference type="PIRSR" id="PIRSR000114-3"/>
    </source>
</evidence>
<feature type="binding site" evidence="8">
    <location>
        <position position="280"/>
    </location>
    <ligand>
        <name>NADPH</name>
        <dbReference type="ChEBI" id="CHEBI:57783"/>
    </ligand>
</feature>
<dbReference type="PIRSF" id="PIRSF000114">
    <property type="entry name" value="Glycerol-3-P_dh"/>
    <property type="match status" value="1"/>
</dbReference>
<feature type="binding site" evidence="10">
    <location>
        <position position="104"/>
    </location>
    <ligand>
        <name>substrate</name>
    </ligand>
</feature>
<gene>
    <name evidence="8 16" type="primary">gpsA</name>
    <name evidence="16" type="ORF">LFWB_1780</name>
</gene>
<dbReference type="GO" id="GO:0046167">
    <property type="term" value="P:glycerol-3-phosphate biosynthetic process"/>
    <property type="evidence" value="ECO:0007669"/>
    <property type="project" value="UniProtKB-UniRule"/>
</dbReference>
<dbReference type="GO" id="GO:0047952">
    <property type="term" value="F:glycerol-3-phosphate dehydrogenase [NAD(P)+] activity"/>
    <property type="evidence" value="ECO:0007669"/>
    <property type="project" value="UniProtKB-UniRule"/>
</dbReference>
<feature type="binding site" evidence="8">
    <location>
        <position position="139"/>
    </location>
    <ligand>
        <name>NADPH</name>
        <dbReference type="ChEBI" id="CHEBI:57783"/>
    </ligand>
</feature>
<keyword evidence="2 8" id="KW-0444">Lipid biosynthesis</keyword>
<dbReference type="KEGG" id="pluf:LFWB_1780"/>
<dbReference type="Gene3D" id="3.40.50.720">
    <property type="entry name" value="NAD(P)-binding Rossmann-like Domain"/>
    <property type="match status" value="1"/>
</dbReference>
<evidence type="ECO:0000256" key="4">
    <source>
        <dbReference type="ARBA" id="ARBA00023027"/>
    </source>
</evidence>
<keyword evidence="7 8" id="KW-1208">Phospholipid metabolism</keyword>
<comment type="function">
    <text evidence="8">Catalyzes the reduction of the glycolytic intermediate dihydroxyacetone phosphate (DHAP) to sn-glycerol 3-phosphate (G3P), the key precursor for phospholipid synthesis.</text>
</comment>
<evidence type="ECO:0000256" key="10">
    <source>
        <dbReference type="PIRSR" id="PIRSR000114-2"/>
    </source>
</evidence>
<comment type="similarity">
    <text evidence="1 8 12">Belongs to the NAD-dependent glycerol-3-phosphate dehydrogenase family.</text>
</comment>
<evidence type="ECO:0000256" key="13">
    <source>
        <dbReference type="RuleBase" id="RU000439"/>
    </source>
</evidence>
<dbReference type="PANTHER" id="PTHR11728:SF1">
    <property type="entry name" value="GLYCEROL-3-PHOSPHATE DEHYDROGENASE [NAD(+)] 2, CHLOROPLASTIC"/>
    <property type="match status" value="1"/>
</dbReference>
<keyword evidence="4 8" id="KW-0520">NAD</keyword>
<dbReference type="InterPro" id="IPR036291">
    <property type="entry name" value="NAD(P)-bd_dom_sf"/>
</dbReference>
<dbReference type="GO" id="GO:0005975">
    <property type="term" value="P:carbohydrate metabolic process"/>
    <property type="evidence" value="ECO:0007669"/>
    <property type="project" value="InterPro"/>
</dbReference>
<dbReference type="PANTHER" id="PTHR11728">
    <property type="entry name" value="GLYCEROL-3-PHOSPHATE DEHYDROGENASE"/>
    <property type="match status" value="1"/>
</dbReference>
<feature type="binding site" evidence="8">
    <location>
        <position position="257"/>
    </location>
    <ligand>
        <name>sn-glycerol 3-phosphate</name>
        <dbReference type="ChEBI" id="CHEBI:57597"/>
    </ligand>
</feature>